<keyword evidence="4" id="KW-0472">Membrane</keyword>
<gene>
    <name evidence="6" type="ORF">KE626_33460</name>
</gene>
<feature type="transmembrane region" description="Helical" evidence="4">
    <location>
        <begin position="640"/>
        <end position="662"/>
    </location>
</feature>
<name>A0ABS5JAQ4_9BACT</name>
<evidence type="ECO:0000313" key="7">
    <source>
        <dbReference type="Proteomes" id="UP000676386"/>
    </source>
</evidence>
<proteinExistence type="predicted"/>
<feature type="domain" description="GH18" evidence="5">
    <location>
        <begin position="239"/>
        <end position="554"/>
    </location>
</feature>
<dbReference type="Gene3D" id="3.10.50.10">
    <property type="match status" value="1"/>
</dbReference>
<dbReference type="InterPro" id="IPR029070">
    <property type="entry name" value="Chitinase_insertion_sf"/>
</dbReference>
<protein>
    <recommendedName>
        <fullName evidence="5">GH18 domain-containing protein</fullName>
    </recommendedName>
</protein>
<evidence type="ECO:0000259" key="5">
    <source>
        <dbReference type="PROSITE" id="PS51910"/>
    </source>
</evidence>
<evidence type="ECO:0000256" key="4">
    <source>
        <dbReference type="SAM" id="Phobius"/>
    </source>
</evidence>
<sequence length="715" mass="79985">MNPAQKITARIIAYLIFLHCNLTVYGTGTHLYGIGKVDFQESPVKLTKPPKPPQEPKLPKSPKVPAKASANEKLIKKILSAFRFRHNAHARERARVLYIINQTLTDSLVVSKEDIRKLNDALEKRENQQFDSLMSLLNEIALSHETEPAEKDTASNTKTPVQQPDKSVPGTDLNALVDKMMPILQKKSEEQDAEKAKDAHLNAVRSLYGRPPGQVDTLRLSDSIGARYMVRLSQKVDVMGIQPYWMEKGYITYNFNALSTFTFLGYVVDGPTGRIQPAFQQSDIKSIPDALSAGCSLQLLFFDKKNSNVLALLNSKSAQTSFADSLGRLLTTQQADGVTIYFQALPDGKRSLLTSFFTFLSGTLKQVNRNFRLNVVVPSYDPFYNYDLHALHPYVDLFIIDFTQAGGQTAGPLAPLDGNPSKSVTGAVSRYLQGSIPPSQLSLLLPYYGAVWTKGKSGSPDVFSRYVSFSDLRQQYPSDTIPIFDETTATFFIPVRDQYGEVKEEIWFDDGISMSMKYDYALKNGIGGIALWTLGADDGQTELWDALVDKFVVTDTLFLDTVSLRPPVPEHLTFFQRLKRELKIYVQLFKDPCSVDISEYEGDTYFVYFAIGFALLFLISGAAYFYFVKTKGDDWKWRKKLLILLVILLLLTVVSIFMALFLNKEMAFVGISSIPGKCHSVPLMNVLAILGIGVVLGLLIMHFLLQPLLKNDDVP</sequence>
<dbReference type="RefSeq" id="WP_211977447.1">
    <property type="nucleotide sequence ID" value="NZ_CBFHAM010000056.1"/>
</dbReference>
<organism evidence="6 7">
    <name type="scientific">Chitinophaga hostae</name>
    <dbReference type="NCBI Taxonomy" id="2831022"/>
    <lineage>
        <taxon>Bacteria</taxon>
        <taxon>Pseudomonadati</taxon>
        <taxon>Bacteroidota</taxon>
        <taxon>Chitinophagia</taxon>
        <taxon>Chitinophagales</taxon>
        <taxon>Chitinophagaceae</taxon>
        <taxon>Chitinophaga</taxon>
    </lineage>
</organism>
<dbReference type="PANTHER" id="PTHR46290:SF1">
    <property type="entry name" value="DI-N-ACETYLCHITOBIASE"/>
    <property type="match status" value="1"/>
</dbReference>
<feature type="compositionally biased region" description="Polar residues" evidence="3">
    <location>
        <begin position="154"/>
        <end position="165"/>
    </location>
</feature>
<dbReference type="SUPFAM" id="SSF51445">
    <property type="entry name" value="(Trans)glycosidases"/>
    <property type="match status" value="1"/>
</dbReference>
<dbReference type="PROSITE" id="PS51910">
    <property type="entry name" value="GH18_2"/>
    <property type="match status" value="1"/>
</dbReference>
<accession>A0ABS5JAQ4</accession>
<dbReference type="InterPro" id="IPR001223">
    <property type="entry name" value="Glyco_hydro18_cat"/>
</dbReference>
<keyword evidence="4" id="KW-1133">Transmembrane helix</keyword>
<dbReference type="Gene3D" id="3.20.20.80">
    <property type="entry name" value="Glycosidases"/>
    <property type="match status" value="1"/>
</dbReference>
<dbReference type="InterPro" id="IPR051887">
    <property type="entry name" value="GH18_Domain-Containing"/>
</dbReference>
<dbReference type="EMBL" id="JAGTXB010000031">
    <property type="protein sequence ID" value="MBS0032289.1"/>
    <property type="molecule type" value="Genomic_DNA"/>
</dbReference>
<evidence type="ECO:0000256" key="3">
    <source>
        <dbReference type="SAM" id="MobiDB-lite"/>
    </source>
</evidence>
<reference evidence="6 7" key="1">
    <citation type="submission" date="2021-04" db="EMBL/GenBank/DDBJ databases">
        <title>Chitinophaga sp. nov., isolated from the rhizosphere soil.</title>
        <authorList>
            <person name="He S."/>
        </authorList>
    </citation>
    <scope>NUCLEOTIDE SEQUENCE [LARGE SCALE GENOMIC DNA]</scope>
    <source>
        <strain evidence="6 7">2R12</strain>
    </source>
</reference>
<evidence type="ECO:0000256" key="1">
    <source>
        <dbReference type="ARBA" id="ARBA00022801"/>
    </source>
</evidence>
<feature type="transmembrane region" description="Helical" evidence="4">
    <location>
        <begin position="682"/>
        <end position="705"/>
    </location>
</feature>
<dbReference type="InterPro" id="IPR017853">
    <property type="entry name" value="GH"/>
</dbReference>
<evidence type="ECO:0000256" key="2">
    <source>
        <dbReference type="ARBA" id="ARBA00023295"/>
    </source>
</evidence>
<feature type="region of interest" description="Disordered" evidence="3">
    <location>
        <begin position="44"/>
        <end position="66"/>
    </location>
</feature>
<dbReference type="PANTHER" id="PTHR46290">
    <property type="entry name" value="DI-N-ACETYLCHITOBIASE"/>
    <property type="match status" value="1"/>
</dbReference>
<keyword evidence="2" id="KW-0326">Glycosidase</keyword>
<dbReference type="Pfam" id="PF00704">
    <property type="entry name" value="Glyco_hydro_18"/>
    <property type="match status" value="1"/>
</dbReference>
<dbReference type="Proteomes" id="UP000676386">
    <property type="component" value="Unassembled WGS sequence"/>
</dbReference>
<dbReference type="SMART" id="SM00636">
    <property type="entry name" value="Glyco_18"/>
    <property type="match status" value="1"/>
</dbReference>
<dbReference type="InterPro" id="IPR011583">
    <property type="entry name" value="Chitinase_II/V-like_cat"/>
</dbReference>
<feature type="transmembrane region" description="Helical" evidence="4">
    <location>
        <begin position="605"/>
        <end position="628"/>
    </location>
</feature>
<feature type="region of interest" description="Disordered" evidence="3">
    <location>
        <begin position="146"/>
        <end position="172"/>
    </location>
</feature>
<evidence type="ECO:0000313" key="6">
    <source>
        <dbReference type="EMBL" id="MBS0032289.1"/>
    </source>
</evidence>
<keyword evidence="4" id="KW-0812">Transmembrane</keyword>
<comment type="caution">
    <text evidence="6">The sequence shown here is derived from an EMBL/GenBank/DDBJ whole genome shotgun (WGS) entry which is preliminary data.</text>
</comment>
<keyword evidence="7" id="KW-1185">Reference proteome</keyword>
<keyword evidence="1" id="KW-0378">Hydrolase</keyword>